<organism evidence="5 6">
    <name type="scientific">Propionibacterium australiense</name>
    <dbReference type="NCBI Taxonomy" id="119981"/>
    <lineage>
        <taxon>Bacteria</taxon>
        <taxon>Bacillati</taxon>
        <taxon>Actinomycetota</taxon>
        <taxon>Actinomycetes</taxon>
        <taxon>Propionibacteriales</taxon>
        <taxon>Propionibacteriaceae</taxon>
        <taxon>Propionibacterium</taxon>
    </lineage>
</organism>
<evidence type="ECO:0000313" key="6">
    <source>
        <dbReference type="Proteomes" id="UP000263928"/>
    </source>
</evidence>
<accession>A0A383S9R9</accession>
<keyword evidence="3" id="KW-1133">Transmembrane helix</keyword>
<evidence type="ECO:0000256" key="1">
    <source>
        <dbReference type="ARBA" id="ARBA00022737"/>
    </source>
</evidence>
<evidence type="ECO:0000256" key="2">
    <source>
        <dbReference type="SAM" id="MobiDB-lite"/>
    </source>
</evidence>
<keyword evidence="1" id="KW-0677">Repeat</keyword>
<evidence type="ECO:0000256" key="3">
    <source>
        <dbReference type="SAM" id="Phobius"/>
    </source>
</evidence>
<gene>
    <name evidence="5" type="ORF">PROPAUS_2722</name>
</gene>
<dbReference type="InterPro" id="IPR050708">
    <property type="entry name" value="T6SS_VgrG/RHS"/>
</dbReference>
<protein>
    <submittedName>
        <fullName evidence="5">RHS Repeat</fullName>
    </submittedName>
</protein>
<dbReference type="Pfam" id="PF25023">
    <property type="entry name" value="TEN_YD-shell"/>
    <property type="match status" value="1"/>
</dbReference>
<keyword evidence="3" id="KW-0472">Membrane</keyword>
<feature type="transmembrane region" description="Helical" evidence="3">
    <location>
        <begin position="984"/>
        <end position="1010"/>
    </location>
</feature>
<feature type="compositionally biased region" description="Basic residues" evidence="2">
    <location>
        <begin position="1095"/>
        <end position="1106"/>
    </location>
</feature>
<dbReference type="PANTHER" id="PTHR32305:SF15">
    <property type="entry name" value="PROTEIN RHSA-RELATED"/>
    <property type="match status" value="1"/>
</dbReference>
<feature type="domain" description="Teneurin-like YD-shell" evidence="4">
    <location>
        <begin position="684"/>
        <end position="820"/>
    </location>
</feature>
<dbReference type="RefSeq" id="WP_310648487.1">
    <property type="nucleotide sequence ID" value="NZ_UNQJ01000041.1"/>
</dbReference>
<evidence type="ECO:0000259" key="4">
    <source>
        <dbReference type="Pfam" id="PF25023"/>
    </source>
</evidence>
<dbReference type="InterPro" id="IPR022385">
    <property type="entry name" value="Rhs_assc_core"/>
</dbReference>
<dbReference type="AlphaFoldDB" id="A0A383S9R9"/>
<dbReference type="InterPro" id="IPR006530">
    <property type="entry name" value="YD"/>
</dbReference>
<name>A0A383S9R9_9ACTN</name>
<evidence type="ECO:0000313" key="5">
    <source>
        <dbReference type="EMBL" id="SYZ34667.1"/>
    </source>
</evidence>
<dbReference type="EMBL" id="UNQJ01000041">
    <property type="protein sequence ID" value="SYZ34667.1"/>
    <property type="molecule type" value="Genomic_DNA"/>
</dbReference>
<dbReference type="Proteomes" id="UP000263928">
    <property type="component" value="Unassembled WGS sequence"/>
</dbReference>
<reference evidence="6" key="1">
    <citation type="submission" date="2018-08" db="EMBL/GenBank/DDBJ databases">
        <authorList>
            <person name="Hornung B."/>
        </authorList>
    </citation>
    <scope>NUCLEOTIDE SEQUENCE [LARGE SCALE GENOMIC DNA]</scope>
</reference>
<proteinExistence type="predicted"/>
<dbReference type="NCBIfam" id="TIGR03696">
    <property type="entry name" value="Rhs_assc_core"/>
    <property type="match status" value="1"/>
</dbReference>
<feature type="non-terminal residue" evidence="5">
    <location>
        <position position="1"/>
    </location>
</feature>
<feature type="region of interest" description="Disordered" evidence="2">
    <location>
        <begin position="1058"/>
        <end position="1106"/>
    </location>
</feature>
<dbReference type="InterPro" id="IPR056823">
    <property type="entry name" value="TEN-like_YD-shell"/>
</dbReference>
<dbReference type="Gene3D" id="2.180.10.10">
    <property type="entry name" value="RHS repeat-associated core"/>
    <property type="match status" value="5"/>
</dbReference>
<keyword evidence="6" id="KW-1185">Reference proteome</keyword>
<sequence length="1106" mass="117488">VTGRDGRATICRYDERGRLATRVEETGARSDYEYDGLDRVVRVSVTTSNNQGGPAGDTGDDDQAGLAVTTYEYQGADRNPSTITDPEGGVTRLSWNQNLLTQVTDPTGVRIGFGYDEHGDLVSVMNAEGDMARLVRDGTGRVIGTVDPCGSETEFRYDGAGRLVSRRDPDGATWRFEHTAGGRLTAEVDPDGYRTCYGYGSHGERVERVDALGTCARTVWDDVGNVAEVVLPDGGRWEYAYDGLSRLVATTDPAGGLWRQEYDVNGVVAATVDPTGVRVTQRVSADGTRRSFSDGAAGGGVATDRLGRVVAVTGDDGSDRLVSYDGCGRPVAFTDAVGNVTRLRRDSAGRVVELVRPSGAVTVYSYDGCGRLAQVTDPAGGVACFSYDADSRLVGETWPAGERAWYAYDECGRVTARHVPGYGTTRYRYDLSGRVVGLQDPMCGRRRFRYDQVGNLVEAVSGTGGVTRYEYDRLGALVAVTDPAGGVTRYERDGHGEVTRLTDPLGRVTTAEYDAAGRQTSQTGADGHRIGWEYDCSGRFVALSYDGVVHHRVERDFTARTMTVTETSGVRHVVCWDANGRLISRSRGGQAVSWGYDADGRRAWMRSPSGARTGYEYDPAGRLVRVESSVFGAVAYEYDPSGQMTAATAGGTRQEWEREGGFITSHLVRDSANAMVSHTAVGRDDQGRVAWTSRDGSHTAYTYDEANQLIETRTEDGTARYVWDQAGRLAAETTAGGGDIAYSYDAAGQLTATSTGGVVSARFSYDAAGQRIREEHADGTVRTYRWDTGGRLEQVTIDSALERSRTSLFTDAMGELAAVDGQGLFWDTATTIPALLSAGGQDVVSVPGFTATTGTGWQTPGWRQAPTTSTGGEVWATTTSNPLGTVGLSFGAGGEVLLPGGLEALGARVYDPASRGFLTPDPQGPTTGAAWAANPYSYAANNPVGFTDPTGLHPLSDAEFDQWKDQHKSTLAKAGDWIGDNWEYLAAGAMVAAGVALMFTGVGGAAGLALMSLSGALTSGGISMAQQKHDNGSVDLGTLGKEMAIGAIPIPGGGAAKGAGAIGREAAQTAGRETAQTAGREAAEQAARSTSRQALQHHRQERRRKY</sequence>
<dbReference type="Pfam" id="PF05593">
    <property type="entry name" value="RHS_repeat"/>
    <property type="match status" value="7"/>
</dbReference>
<dbReference type="PANTHER" id="PTHR32305">
    <property type="match status" value="1"/>
</dbReference>
<dbReference type="SUPFAM" id="SSF69304">
    <property type="entry name" value="Tricorn protease N-terminal domain"/>
    <property type="match status" value="2"/>
</dbReference>
<keyword evidence="3" id="KW-0812">Transmembrane</keyword>
<dbReference type="InterPro" id="IPR031325">
    <property type="entry name" value="RHS_repeat"/>
</dbReference>
<dbReference type="NCBIfam" id="TIGR01643">
    <property type="entry name" value="YD_repeat_2x"/>
    <property type="match status" value="13"/>
</dbReference>